<dbReference type="OrthoDB" id="9801841at2"/>
<dbReference type="AlphaFoldDB" id="A0A174Z6P5"/>
<dbReference type="InterPro" id="IPR036457">
    <property type="entry name" value="PPM-type-like_dom_sf"/>
</dbReference>
<dbReference type="InterPro" id="IPR001932">
    <property type="entry name" value="PPM-type_phosphatase-like_dom"/>
</dbReference>
<organism evidence="2 3">
    <name type="scientific">[Eubacterium] siraeum</name>
    <dbReference type="NCBI Taxonomy" id="39492"/>
    <lineage>
        <taxon>Bacteria</taxon>
        <taxon>Bacillati</taxon>
        <taxon>Bacillota</taxon>
        <taxon>Clostridia</taxon>
        <taxon>Eubacteriales</taxon>
        <taxon>Oscillospiraceae</taxon>
        <taxon>Oscillospiraceae incertae sedis</taxon>
    </lineage>
</organism>
<dbReference type="SMART" id="SM00331">
    <property type="entry name" value="PP2C_SIG"/>
    <property type="match status" value="1"/>
</dbReference>
<dbReference type="InterPro" id="IPR015655">
    <property type="entry name" value="PP2C"/>
</dbReference>
<dbReference type="SMART" id="SM00332">
    <property type="entry name" value="PP2Cc"/>
    <property type="match status" value="1"/>
</dbReference>
<accession>A0A174Z6P5</accession>
<dbReference type="SUPFAM" id="SSF81606">
    <property type="entry name" value="PP2C-like"/>
    <property type="match status" value="1"/>
</dbReference>
<gene>
    <name evidence="2" type="primary">stp_1</name>
    <name evidence="2" type="ORF">ERS852540_00622</name>
</gene>
<dbReference type="Proteomes" id="UP000095662">
    <property type="component" value="Unassembled WGS sequence"/>
</dbReference>
<dbReference type="PANTHER" id="PTHR47992">
    <property type="entry name" value="PROTEIN PHOSPHATASE"/>
    <property type="match status" value="1"/>
</dbReference>
<keyword evidence="2" id="KW-0378">Hydrolase</keyword>
<dbReference type="EC" id="3.1.3.16" evidence="2"/>
<dbReference type="PROSITE" id="PS51746">
    <property type="entry name" value="PPM_2"/>
    <property type="match status" value="1"/>
</dbReference>
<dbReference type="STRING" id="39492.ERS852540_00622"/>
<name>A0A174Z6P5_9FIRM</name>
<dbReference type="Gene3D" id="3.60.40.10">
    <property type="entry name" value="PPM-type phosphatase domain"/>
    <property type="match status" value="1"/>
</dbReference>
<dbReference type="EMBL" id="CZBY01000003">
    <property type="protein sequence ID" value="CUQ83064.1"/>
    <property type="molecule type" value="Genomic_DNA"/>
</dbReference>
<evidence type="ECO:0000313" key="3">
    <source>
        <dbReference type="Proteomes" id="UP000095662"/>
    </source>
</evidence>
<dbReference type="CDD" id="cd00143">
    <property type="entry name" value="PP2Cc"/>
    <property type="match status" value="1"/>
</dbReference>
<dbReference type="Pfam" id="PF13672">
    <property type="entry name" value="PP2C_2"/>
    <property type="match status" value="1"/>
</dbReference>
<sequence length="242" mass="27193">MLEYSTITNKGDRSVNEDSIAVIPSGKSGFACILCDGLGGHGMGDVASGCVCDTFRNMLLGTTEMSGFLPVALRCAQANLMREQIRLNATTKMKTTAVALAVDDKKAYVAHIGDSRLYIFRKNKVMTRTLDHSVPQMLALCREIREDEIRNHPERSSVLRVMGIEWEKDMFDVMKPVPLRKCDAFLLCSDGFWELITEEKMCEYLKNSDSADEWLGMMTKEVRKNGKGREMDNYSAIAIRNL</sequence>
<evidence type="ECO:0000313" key="2">
    <source>
        <dbReference type="EMBL" id="CUQ83064.1"/>
    </source>
</evidence>
<protein>
    <submittedName>
        <fullName evidence="2">Serine/threonine phosphatase stp</fullName>
        <ecNumber evidence="2">3.1.3.16</ecNumber>
    </submittedName>
</protein>
<evidence type="ECO:0000259" key="1">
    <source>
        <dbReference type="PROSITE" id="PS51746"/>
    </source>
</evidence>
<reference evidence="2 3" key="1">
    <citation type="submission" date="2015-09" db="EMBL/GenBank/DDBJ databases">
        <authorList>
            <consortium name="Pathogen Informatics"/>
        </authorList>
    </citation>
    <scope>NUCLEOTIDE SEQUENCE [LARGE SCALE GENOMIC DNA]</scope>
    <source>
        <strain evidence="2 3">2789STDY5834928</strain>
    </source>
</reference>
<dbReference type="GO" id="GO:0004722">
    <property type="term" value="F:protein serine/threonine phosphatase activity"/>
    <property type="evidence" value="ECO:0007669"/>
    <property type="project" value="UniProtKB-EC"/>
</dbReference>
<feature type="domain" description="PPM-type phosphatase" evidence="1">
    <location>
        <begin position="3"/>
        <end position="241"/>
    </location>
</feature>
<proteinExistence type="predicted"/>